<dbReference type="InterPro" id="IPR005119">
    <property type="entry name" value="LysR_subst-bd"/>
</dbReference>
<evidence type="ECO:0000256" key="1">
    <source>
        <dbReference type="ARBA" id="ARBA00009437"/>
    </source>
</evidence>
<dbReference type="PROSITE" id="PS50931">
    <property type="entry name" value="HTH_LYSR"/>
    <property type="match status" value="1"/>
</dbReference>
<evidence type="ECO:0000313" key="6">
    <source>
        <dbReference type="EMBL" id="SHE85816.1"/>
    </source>
</evidence>
<dbReference type="Gene3D" id="1.10.10.10">
    <property type="entry name" value="Winged helix-like DNA-binding domain superfamily/Winged helix DNA-binding domain"/>
    <property type="match status" value="1"/>
</dbReference>
<dbReference type="Gene3D" id="3.40.190.290">
    <property type="match status" value="1"/>
</dbReference>
<dbReference type="Pfam" id="PF03466">
    <property type="entry name" value="LysR_substrate"/>
    <property type="match status" value="1"/>
</dbReference>
<keyword evidence="3" id="KW-0238">DNA-binding</keyword>
<protein>
    <submittedName>
        <fullName evidence="6">LysR family transcriptional regulator, malonate utilization transcriptional regulator</fullName>
    </submittedName>
</protein>
<gene>
    <name evidence="6" type="ORF">SAMN02745753_00911</name>
</gene>
<reference evidence="7" key="1">
    <citation type="submission" date="2016-11" db="EMBL/GenBank/DDBJ databases">
        <authorList>
            <person name="Varghese N."/>
            <person name="Submissions S."/>
        </authorList>
    </citation>
    <scope>NUCLEOTIDE SEQUENCE [LARGE SCALE GENOMIC DNA]</scope>
    <source>
        <strain evidence="7">DSM 16579</strain>
    </source>
</reference>
<dbReference type="STRING" id="1122206.SAMN02745753_00911"/>
<dbReference type="InterPro" id="IPR036388">
    <property type="entry name" value="WH-like_DNA-bd_sf"/>
</dbReference>
<keyword evidence="7" id="KW-1185">Reference proteome</keyword>
<evidence type="ECO:0000259" key="5">
    <source>
        <dbReference type="PROSITE" id="PS50931"/>
    </source>
</evidence>
<organism evidence="6 7">
    <name type="scientific">Marinomonas polaris DSM 16579</name>
    <dbReference type="NCBI Taxonomy" id="1122206"/>
    <lineage>
        <taxon>Bacteria</taxon>
        <taxon>Pseudomonadati</taxon>
        <taxon>Pseudomonadota</taxon>
        <taxon>Gammaproteobacteria</taxon>
        <taxon>Oceanospirillales</taxon>
        <taxon>Oceanospirillaceae</taxon>
        <taxon>Marinomonas</taxon>
    </lineage>
</organism>
<dbReference type="Proteomes" id="UP000184517">
    <property type="component" value="Unassembled WGS sequence"/>
</dbReference>
<evidence type="ECO:0000256" key="4">
    <source>
        <dbReference type="ARBA" id="ARBA00023163"/>
    </source>
</evidence>
<evidence type="ECO:0000313" key="7">
    <source>
        <dbReference type="Proteomes" id="UP000184517"/>
    </source>
</evidence>
<dbReference type="InterPro" id="IPR000847">
    <property type="entry name" value="LysR_HTH_N"/>
</dbReference>
<evidence type="ECO:0000256" key="3">
    <source>
        <dbReference type="ARBA" id="ARBA00023125"/>
    </source>
</evidence>
<dbReference type="GO" id="GO:0032993">
    <property type="term" value="C:protein-DNA complex"/>
    <property type="evidence" value="ECO:0007669"/>
    <property type="project" value="TreeGrafter"/>
</dbReference>
<dbReference type="GO" id="GO:0003700">
    <property type="term" value="F:DNA-binding transcription factor activity"/>
    <property type="evidence" value="ECO:0007669"/>
    <property type="project" value="InterPro"/>
</dbReference>
<keyword evidence="2" id="KW-0805">Transcription regulation</keyword>
<dbReference type="SUPFAM" id="SSF46785">
    <property type="entry name" value="Winged helix' DNA-binding domain"/>
    <property type="match status" value="1"/>
</dbReference>
<dbReference type="InterPro" id="IPR036390">
    <property type="entry name" value="WH_DNA-bd_sf"/>
</dbReference>
<dbReference type="AlphaFoldDB" id="A0A1M4WX48"/>
<dbReference type="SUPFAM" id="SSF53850">
    <property type="entry name" value="Periplasmic binding protein-like II"/>
    <property type="match status" value="1"/>
</dbReference>
<dbReference type="RefSeq" id="WP_084122157.1">
    <property type="nucleotide sequence ID" value="NZ_FQVF01000004.1"/>
</dbReference>
<name>A0A1M4WX48_9GAMM</name>
<dbReference type="GO" id="GO:0003677">
    <property type="term" value="F:DNA binding"/>
    <property type="evidence" value="ECO:0007669"/>
    <property type="project" value="UniProtKB-KW"/>
</dbReference>
<sequence length="306" mass="34314">MFDEMITLKKLEVFLTFMKVGTLSEAAEKLQLSSVSVHRAIHSLEEGLKCPLFRQEGRLLTPLPSARVLEERVTQVLNDLQDGITSTREVAGIYSNQFKLGALYSLTISTLPQLIAGLKRRKSDLNIELSLGSNASLLGKLRSFELDVILISAEKTIDDVEYTHLPLFEDELMLAVSCDSPLANNSQIRLEDFQHENFVTLSDGFATSADTQKVFQKAGIQPNIAMELGDIFSLMSMVSGGVGYAILPRRVEHVFDTKIKLLSMENMADMKQQVVMVCLSSRERDPRILNCIAECRNYAREYKARM</sequence>
<proteinExistence type="inferred from homology"/>
<dbReference type="PANTHER" id="PTHR30346:SF0">
    <property type="entry name" value="HCA OPERON TRANSCRIPTIONAL ACTIVATOR HCAR"/>
    <property type="match status" value="1"/>
</dbReference>
<evidence type="ECO:0000256" key="2">
    <source>
        <dbReference type="ARBA" id="ARBA00023015"/>
    </source>
</evidence>
<dbReference type="PANTHER" id="PTHR30346">
    <property type="entry name" value="TRANSCRIPTIONAL DUAL REGULATOR HCAR-RELATED"/>
    <property type="match status" value="1"/>
</dbReference>
<feature type="domain" description="HTH lysR-type" evidence="5">
    <location>
        <begin position="6"/>
        <end position="63"/>
    </location>
</feature>
<dbReference type="Pfam" id="PF00126">
    <property type="entry name" value="HTH_1"/>
    <property type="match status" value="1"/>
</dbReference>
<comment type="similarity">
    <text evidence="1">Belongs to the LysR transcriptional regulatory family.</text>
</comment>
<keyword evidence="4" id="KW-0804">Transcription</keyword>
<accession>A0A1M4WX48</accession>
<dbReference type="EMBL" id="FQVF01000004">
    <property type="protein sequence ID" value="SHE85816.1"/>
    <property type="molecule type" value="Genomic_DNA"/>
</dbReference>